<accession>A0AAE0E7D9</accession>
<reference evidence="2" key="1">
    <citation type="journal article" date="2023" name="Plant J.">
        <title>Genome sequences and population genomics provide insights into the demographic history, inbreeding, and mutation load of two 'living fossil' tree species of Dipteronia.</title>
        <authorList>
            <person name="Feng Y."/>
            <person name="Comes H.P."/>
            <person name="Chen J."/>
            <person name="Zhu S."/>
            <person name="Lu R."/>
            <person name="Zhang X."/>
            <person name="Li P."/>
            <person name="Qiu J."/>
            <person name="Olsen K.M."/>
            <person name="Qiu Y."/>
        </authorList>
    </citation>
    <scope>NUCLEOTIDE SEQUENCE</scope>
    <source>
        <strain evidence="2">NBL</strain>
    </source>
</reference>
<evidence type="ECO:0000256" key="1">
    <source>
        <dbReference type="SAM" id="MobiDB-lite"/>
    </source>
</evidence>
<gene>
    <name evidence="2" type="ORF">Dsin_011853</name>
</gene>
<evidence type="ECO:0000313" key="2">
    <source>
        <dbReference type="EMBL" id="KAK3217883.1"/>
    </source>
</evidence>
<name>A0AAE0E7D9_9ROSI</name>
<comment type="caution">
    <text evidence="2">The sequence shown here is derived from an EMBL/GenBank/DDBJ whole genome shotgun (WGS) entry which is preliminary data.</text>
</comment>
<proteinExistence type="predicted"/>
<organism evidence="2 3">
    <name type="scientific">Dipteronia sinensis</name>
    <dbReference type="NCBI Taxonomy" id="43782"/>
    <lineage>
        <taxon>Eukaryota</taxon>
        <taxon>Viridiplantae</taxon>
        <taxon>Streptophyta</taxon>
        <taxon>Embryophyta</taxon>
        <taxon>Tracheophyta</taxon>
        <taxon>Spermatophyta</taxon>
        <taxon>Magnoliopsida</taxon>
        <taxon>eudicotyledons</taxon>
        <taxon>Gunneridae</taxon>
        <taxon>Pentapetalae</taxon>
        <taxon>rosids</taxon>
        <taxon>malvids</taxon>
        <taxon>Sapindales</taxon>
        <taxon>Sapindaceae</taxon>
        <taxon>Hippocastanoideae</taxon>
        <taxon>Acereae</taxon>
        <taxon>Dipteronia</taxon>
    </lineage>
</organism>
<protein>
    <submittedName>
        <fullName evidence="2">Uncharacterized protein</fullName>
    </submittedName>
</protein>
<dbReference type="AlphaFoldDB" id="A0AAE0E7D9"/>
<feature type="compositionally biased region" description="Gly residues" evidence="1">
    <location>
        <begin position="16"/>
        <end position="26"/>
    </location>
</feature>
<keyword evidence="3" id="KW-1185">Reference proteome</keyword>
<feature type="region of interest" description="Disordered" evidence="1">
    <location>
        <begin position="1"/>
        <end position="26"/>
    </location>
</feature>
<evidence type="ECO:0000313" key="3">
    <source>
        <dbReference type="Proteomes" id="UP001281410"/>
    </source>
</evidence>
<sequence length="76" mass="8122">MVRDRQPIAVSATDGGSPGGGRRGGGGADLLAAMAVVEESDELALMVERSVCLEDDLSGDHVCENRFGFIWTREER</sequence>
<dbReference type="Proteomes" id="UP001281410">
    <property type="component" value="Unassembled WGS sequence"/>
</dbReference>
<dbReference type="EMBL" id="JANJYJ010000004">
    <property type="protein sequence ID" value="KAK3217883.1"/>
    <property type="molecule type" value="Genomic_DNA"/>
</dbReference>